<proteinExistence type="predicted"/>
<accession>A0A0F9T1S8</accession>
<comment type="caution">
    <text evidence="1">The sequence shown here is derived from an EMBL/GenBank/DDBJ whole genome shotgun (WGS) entry which is preliminary data.</text>
</comment>
<dbReference type="AlphaFoldDB" id="A0A0F9T1S8"/>
<evidence type="ECO:0000313" key="1">
    <source>
        <dbReference type="EMBL" id="KKN42956.1"/>
    </source>
</evidence>
<name>A0A0F9T1S8_9ZZZZ</name>
<protein>
    <submittedName>
        <fullName evidence="1">Uncharacterized protein</fullName>
    </submittedName>
</protein>
<organism evidence="1">
    <name type="scientific">marine sediment metagenome</name>
    <dbReference type="NCBI Taxonomy" id="412755"/>
    <lineage>
        <taxon>unclassified sequences</taxon>
        <taxon>metagenomes</taxon>
        <taxon>ecological metagenomes</taxon>
    </lineage>
</organism>
<dbReference type="EMBL" id="LAZR01001546">
    <property type="protein sequence ID" value="KKN42956.1"/>
    <property type="molecule type" value="Genomic_DNA"/>
</dbReference>
<gene>
    <name evidence="1" type="ORF">LCGC14_0708160</name>
</gene>
<sequence>MIEKRKSISLTFIFLLCFSLVAAVGLDNPNLPLVRPELETFDNNTAFVNQSQFWNTITLGPMDDANSAQFDNIGGTLTIDEAYLSSFGDGEWLQLDGGNSPTANINWGGFGINNLGNMTIGGSIFFGDTNHFLKRGASGFDGLSTNAFAFQQFDEHPEGTIPFIVTGNKTNSINDAVMILAQIGLNNSGGYLGNSWMIAPNNLTINLTELSNCFFVINATGNTPRISCDTSETGADLFVQDDIQSGGTIFADGGIRAETLVDFVMDGQDVNIQGGGLHIFTPVTFEQGVVAGNEVTTFIEDFTGGLGSFTNLQSDLGNWFVTANILCDDGDCANAIGISGVGNIIMEANISTTNINETSLNFIYSLVNIIGANDFEVTVNNNIGSGEVSIFTDSTNNVVKSSQSIALPASMSNQPKVSIRLNCDVTNANRQCFADTISVNGTAIATTLTNVSGFDSVIKFGDGVLAADGFPERGIIYNASGDTIIIRGNATFENVVEQDLNVTNSIELNGTIIFDWDDIVSNVSINFGANESDTSGPSIPFLLTEEGVLKIDVVDSGGGSTIWEQVLSEIRNSVGNILNFTGSLFVSGNGNFGQNITVEERVVLGNGASIGWNATCDFIFYDTSGSILETKGCA</sequence>
<reference evidence="1" key="1">
    <citation type="journal article" date="2015" name="Nature">
        <title>Complex archaea that bridge the gap between prokaryotes and eukaryotes.</title>
        <authorList>
            <person name="Spang A."/>
            <person name="Saw J.H."/>
            <person name="Jorgensen S.L."/>
            <person name="Zaremba-Niedzwiedzka K."/>
            <person name="Martijn J."/>
            <person name="Lind A.E."/>
            <person name="van Eijk R."/>
            <person name="Schleper C."/>
            <person name="Guy L."/>
            <person name="Ettema T.J."/>
        </authorList>
    </citation>
    <scope>NUCLEOTIDE SEQUENCE</scope>
</reference>